<evidence type="ECO:0008006" key="4">
    <source>
        <dbReference type="Google" id="ProtNLM"/>
    </source>
</evidence>
<reference evidence="2" key="1">
    <citation type="submission" date="2023-03" db="EMBL/GenBank/DDBJ databases">
        <title>Chromosome-scale reference genome and RAD-based genetic map of yellow starthistle (Centaurea solstitialis) reveal putative structural variation and QTLs associated with invader traits.</title>
        <authorList>
            <person name="Reatini B."/>
            <person name="Cang F.A."/>
            <person name="Jiang Q."/>
            <person name="Mckibben M.T.W."/>
            <person name="Barker M.S."/>
            <person name="Rieseberg L.H."/>
            <person name="Dlugosch K.M."/>
        </authorList>
    </citation>
    <scope>NUCLEOTIDE SEQUENCE</scope>
    <source>
        <strain evidence="2">CAN-66</strain>
        <tissue evidence="2">Leaf</tissue>
    </source>
</reference>
<comment type="similarity">
    <text evidence="1">Belongs to the 'GDSL' lipolytic enzyme family.</text>
</comment>
<evidence type="ECO:0000313" key="3">
    <source>
        <dbReference type="Proteomes" id="UP001172457"/>
    </source>
</evidence>
<dbReference type="InterPro" id="IPR001087">
    <property type="entry name" value="GDSL"/>
</dbReference>
<evidence type="ECO:0000256" key="1">
    <source>
        <dbReference type="ARBA" id="ARBA00008668"/>
    </source>
</evidence>
<dbReference type="InterPro" id="IPR035669">
    <property type="entry name" value="SGNH_plant_lipase-like"/>
</dbReference>
<evidence type="ECO:0000313" key="2">
    <source>
        <dbReference type="EMBL" id="KAJ9542240.1"/>
    </source>
</evidence>
<keyword evidence="3" id="KW-1185">Reference proteome</keyword>
<accession>A0AA38W813</accession>
<gene>
    <name evidence="2" type="ORF">OSB04_028746</name>
</gene>
<organism evidence="2 3">
    <name type="scientific">Centaurea solstitialis</name>
    <name type="common">yellow star-thistle</name>
    <dbReference type="NCBI Taxonomy" id="347529"/>
    <lineage>
        <taxon>Eukaryota</taxon>
        <taxon>Viridiplantae</taxon>
        <taxon>Streptophyta</taxon>
        <taxon>Embryophyta</taxon>
        <taxon>Tracheophyta</taxon>
        <taxon>Spermatophyta</taxon>
        <taxon>Magnoliopsida</taxon>
        <taxon>eudicotyledons</taxon>
        <taxon>Gunneridae</taxon>
        <taxon>Pentapetalae</taxon>
        <taxon>asterids</taxon>
        <taxon>campanulids</taxon>
        <taxon>Asterales</taxon>
        <taxon>Asteraceae</taxon>
        <taxon>Carduoideae</taxon>
        <taxon>Cardueae</taxon>
        <taxon>Centaureinae</taxon>
        <taxon>Centaurea</taxon>
    </lineage>
</organism>
<dbReference type="InterPro" id="IPR050592">
    <property type="entry name" value="GDSL_lipolytic_enzyme"/>
</dbReference>
<dbReference type="CDD" id="cd01837">
    <property type="entry name" value="SGNH_plant_lipase_like"/>
    <property type="match status" value="1"/>
</dbReference>
<comment type="caution">
    <text evidence="2">The sequence shown here is derived from an EMBL/GenBank/DDBJ whole genome shotgun (WGS) entry which is preliminary data.</text>
</comment>
<dbReference type="PANTHER" id="PTHR45642">
    <property type="entry name" value="GDSL ESTERASE/LIPASE EXL3"/>
    <property type="match status" value="1"/>
</dbReference>
<dbReference type="GO" id="GO:0016788">
    <property type="term" value="F:hydrolase activity, acting on ester bonds"/>
    <property type="evidence" value="ECO:0007669"/>
    <property type="project" value="InterPro"/>
</dbReference>
<dbReference type="EMBL" id="JARYMX010000007">
    <property type="protein sequence ID" value="KAJ9542240.1"/>
    <property type="molecule type" value="Genomic_DNA"/>
</dbReference>
<proteinExistence type="inferred from homology"/>
<sequence length="329" mass="36590">MVEVIGSIWLEAYKEFFKFYHLSIAIQVNNLLHLFSMNSSVVKAILFCIFSGVYLCSRVEAINLSKNVAVSAVFAFGGSSVDQGNNNYIETFGKANFPPYGKDFLGGIPTGRFSNGRTIADIFAKALGVKEYLPAYLDPSLQYEDLLSGVSFASGGCGYDNITARITSAIPLSIQLDYFKQYIWELKRNIGEEGAQKLITNSIFLVVASTNDLLISLPIRRILHNDIPAYVNLLVKLALDFVQEIYELGARKIAIFGAPPIGCFPAVRTIAGGELRRCKKEENEAAQLFNNILEQKLKVQSLLHSRVAFVDFYNPLISIIENPNKYGIW</sequence>
<protein>
    <recommendedName>
        <fullName evidence="4">GDSL esterase/lipase</fullName>
    </recommendedName>
</protein>
<dbReference type="Gene3D" id="3.40.50.1110">
    <property type="entry name" value="SGNH hydrolase"/>
    <property type="match status" value="1"/>
</dbReference>
<dbReference type="Pfam" id="PF00657">
    <property type="entry name" value="Lipase_GDSL"/>
    <property type="match status" value="1"/>
</dbReference>
<dbReference type="InterPro" id="IPR036514">
    <property type="entry name" value="SGNH_hydro_sf"/>
</dbReference>
<dbReference type="PANTHER" id="PTHR45642:SF82">
    <property type="entry name" value="GDSL-LIKE LIPASE_ACYLHYDROLASE SUPERFAMILY PROTEIN-RELATED"/>
    <property type="match status" value="1"/>
</dbReference>
<name>A0AA38W813_9ASTR</name>
<dbReference type="Proteomes" id="UP001172457">
    <property type="component" value="Chromosome 7"/>
</dbReference>
<dbReference type="AlphaFoldDB" id="A0AA38W813"/>